<feature type="domain" description="Gfo/Idh/MocA-like oxidoreductase N-terminal" evidence="1">
    <location>
        <begin position="41"/>
        <end position="154"/>
    </location>
</feature>
<evidence type="ECO:0000313" key="3">
    <source>
        <dbReference type="EMBL" id="EEF59828.1"/>
    </source>
</evidence>
<dbReference type="RefSeq" id="WP_007416148.1">
    <property type="nucleotide sequence ID" value="NZ_ABOX02000023.1"/>
</dbReference>
<dbReference type="Gene3D" id="3.30.360.10">
    <property type="entry name" value="Dihydrodipicolinate Reductase, domain 2"/>
    <property type="match status" value="1"/>
</dbReference>
<dbReference type="STRING" id="320771.Cflav_PD2835"/>
<proteinExistence type="predicted"/>
<dbReference type="SUPFAM" id="SSF51735">
    <property type="entry name" value="NAD(P)-binding Rossmann-fold domains"/>
    <property type="match status" value="1"/>
</dbReference>
<feature type="domain" description="Gfo/Idh/MocA-like oxidoreductase bacterial type C-terminal" evidence="2">
    <location>
        <begin position="189"/>
        <end position="423"/>
    </location>
</feature>
<dbReference type="AlphaFoldDB" id="B9XK05"/>
<reference evidence="3 4" key="1">
    <citation type="journal article" date="2011" name="J. Bacteriol.">
        <title>Genome sequence of 'Pedosphaera parvula' Ellin514, an aerobic Verrucomicrobial isolate from pasture soil.</title>
        <authorList>
            <person name="Kant R."/>
            <person name="van Passel M.W."/>
            <person name="Sangwan P."/>
            <person name="Palva A."/>
            <person name="Lucas S."/>
            <person name="Copeland A."/>
            <person name="Lapidus A."/>
            <person name="Glavina Del Rio T."/>
            <person name="Dalin E."/>
            <person name="Tice H."/>
            <person name="Bruce D."/>
            <person name="Goodwin L."/>
            <person name="Pitluck S."/>
            <person name="Chertkov O."/>
            <person name="Larimer F.W."/>
            <person name="Land M.L."/>
            <person name="Hauser L."/>
            <person name="Brettin T.S."/>
            <person name="Detter J.C."/>
            <person name="Han S."/>
            <person name="de Vos W.M."/>
            <person name="Janssen P.H."/>
            <person name="Smidt H."/>
        </authorList>
    </citation>
    <scope>NUCLEOTIDE SEQUENCE [LARGE SCALE GENOMIC DNA]</scope>
    <source>
        <strain evidence="3 4">Ellin514</strain>
    </source>
</reference>
<name>B9XK05_PEDPL</name>
<dbReference type="PANTHER" id="PTHR43818:SF10">
    <property type="entry name" value="NADH-DEPENDENT DEHYDROGENASE-RELATED"/>
    <property type="match status" value="1"/>
</dbReference>
<dbReference type="InterPro" id="IPR000683">
    <property type="entry name" value="Gfo/Idh/MocA-like_OxRdtase_N"/>
</dbReference>
<dbReference type="GO" id="GO:0000166">
    <property type="term" value="F:nucleotide binding"/>
    <property type="evidence" value="ECO:0007669"/>
    <property type="project" value="InterPro"/>
</dbReference>
<gene>
    <name evidence="3" type="ORF">Cflav_PD2835</name>
</gene>
<evidence type="ECO:0000259" key="1">
    <source>
        <dbReference type="Pfam" id="PF01408"/>
    </source>
</evidence>
<evidence type="ECO:0000259" key="2">
    <source>
        <dbReference type="Pfam" id="PF19051"/>
    </source>
</evidence>
<comment type="caution">
    <text evidence="3">The sequence shown here is derived from an EMBL/GenBank/DDBJ whole genome shotgun (WGS) entry which is preliminary data.</text>
</comment>
<dbReference type="InterPro" id="IPR043906">
    <property type="entry name" value="Gfo/Idh/MocA_OxRdtase_bact_C"/>
</dbReference>
<dbReference type="PANTHER" id="PTHR43818">
    <property type="entry name" value="BCDNA.GH03377"/>
    <property type="match status" value="1"/>
</dbReference>
<dbReference type="Proteomes" id="UP000003688">
    <property type="component" value="Unassembled WGS sequence"/>
</dbReference>
<dbReference type="Pfam" id="PF01408">
    <property type="entry name" value="GFO_IDH_MocA"/>
    <property type="match status" value="1"/>
</dbReference>
<dbReference type="InterPro" id="IPR036291">
    <property type="entry name" value="NAD(P)-bd_dom_sf"/>
</dbReference>
<sequence precursor="true">MKQIMDRRQFIKRSAVITAGAWLLGTKTSFGKISPNEKLNIGCVGTAGRAWQDVMGVQGENIVALCDIDSNNLAKAGQKFPQAKQYQDWRKMLEQKDIDAVVIGTPDHTHAVATISALKSGRHVYCEKPLTHTISEARLVAETAHQTGLVTQMGNQIHATPHYRRVVEIVKSGALGPIKEVHCWADSPWETKPLPTGEPVPPNIDYDLWLGPVEPVPYSKEYVPFNWRRWWHFGGGSLSDFCCHLTDLAFWSLDIKYPSTVEAEGPPVDANCAPPWLIVRYEYPRPGQQSLKLVWYSGGKRPSYELPKWGNGVLFVGEKGMLLTDYEKHVLLPEKDFTGFVAPAHSIPDSIGHHAEWINAIKNKGTTTCNFGYGGMMTEAGLLGNVAYRVGKKIEWDPKKLTAKNCSEADQYIQHHYRKGWKI</sequence>
<keyword evidence="4" id="KW-1185">Reference proteome</keyword>
<dbReference type="OrthoDB" id="9815825at2"/>
<dbReference type="Pfam" id="PF19051">
    <property type="entry name" value="GFO_IDH_MocA_C2"/>
    <property type="match status" value="1"/>
</dbReference>
<organism evidence="3 4">
    <name type="scientific">Pedosphaera parvula (strain Ellin514)</name>
    <dbReference type="NCBI Taxonomy" id="320771"/>
    <lineage>
        <taxon>Bacteria</taxon>
        <taxon>Pseudomonadati</taxon>
        <taxon>Verrucomicrobiota</taxon>
        <taxon>Pedosphaerae</taxon>
        <taxon>Pedosphaerales</taxon>
        <taxon>Pedosphaeraceae</taxon>
        <taxon>Pedosphaera</taxon>
    </lineage>
</organism>
<evidence type="ECO:0000313" key="4">
    <source>
        <dbReference type="Proteomes" id="UP000003688"/>
    </source>
</evidence>
<dbReference type="EMBL" id="ABOX02000023">
    <property type="protein sequence ID" value="EEF59828.1"/>
    <property type="molecule type" value="Genomic_DNA"/>
</dbReference>
<protein>
    <submittedName>
        <fullName evidence="3">Oxidoreductase domain protein</fullName>
    </submittedName>
</protein>
<accession>B9XK05</accession>
<dbReference type="SUPFAM" id="SSF55347">
    <property type="entry name" value="Glyceraldehyde-3-phosphate dehydrogenase-like, C-terminal domain"/>
    <property type="match status" value="1"/>
</dbReference>
<dbReference type="Gene3D" id="3.40.50.720">
    <property type="entry name" value="NAD(P)-binding Rossmann-like Domain"/>
    <property type="match status" value="1"/>
</dbReference>
<dbReference type="InterPro" id="IPR050463">
    <property type="entry name" value="Gfo/Idh/MocA_oxidrdct_glycsds"/>
</dbReference>